<dbReference type="Gene3D" id="2.130.10.10">
    <property type="entry name" value="YVTN repeat-like/Quinoprotein amine dehydrogenase"/>
    <property type="match status" value="1"/>
</dbReference>
<dbReference type="InterPro" id="IPR015943">
    <property type="entry name" value="WD40/YVTN_repeat-like_dom_sf"/>
</dbReference>
<sequence length="338" mass="38116">MSKMASTRSPRIRQRFVLTGIMLVCLCSFIAWQIMKPRYLLSGVTNSCFNAEYIAPDTLLAVGNRKLYEFKGQNYSESTILYASETRLFSLGIHRDSPVKVIVGDLEGRIHFPETDLAPVKAIGGVVFACGIKTSWDSSECTIIAAGHDGVQDMGWGGNVRLIRYNGKTLELGKNYEFEWTPKSLCIARKSNTIIVGCASKEVIHIDLDTDMRKTIRVEGGVINCVLSHDENLLAVDEYESVTVRRVADLEEVIASIPIQKNEKRIHTCIRWHPTQPEVLMIAEAGVGIKLLNVSSQEIQIIKNPDITEPTTIWFSEHDHTFNLVERDWRFITMKLEK</sequence>
<protein>
    <submittedName>
        <fullName evidence="1">Uncharacterized protein</fullName>
    </submittedName>
</protein>
<dbReference type="EMBL" id="DQAY01000060">
    <property type="protein sequence ID" value="HCO23520.1"/>
    <property type="molecule type" value="Genomic_DNA"/>
</dbReference>
<comment type="caution">
    <text evidence="1">The sequence shown here is derived from an EMBL/GenBank/DDBJ whole genome shotgun (WGS) entry which is preliminary data.</text>
</comment>
<dbReference type="SUPFAM" id="SSF69322">
    <property type="entry name" value="Tricorn protease domain 2"/>
    <property type="match status" value="1"/>
</dbReference>
<proteinExistence type="predicted"/>
<name>A0A3D3R7E8_9PLAN</name>
<gene>
    <name evidence="1" type="ORF">DIT97_10855</name>
</gene>
<reference evidence="1 2" key="1">
    <citation type="journal article" date="2018" name="Nat. Biotechnol.">
        <title>A standardized bacterial taxonomy based on genome phylogeny substantially revises the tree of life.</title>
        <authorList>
            <person name="Parks D.H."/>
            <person name="Chuvochina M."/>
            <person name="Waite D.W."/>
            <person name="Rinke C."/>
            <person name="Skarshewski A."/>
            <person name="Chaumeil P.A."/>
            <person name="Hugenholtz P."/>
        </authorList>
    </citation>
    <scope>NUCLEOTIDE SEQUENCE [LARGE SCALE GENOMIC DNA]</scope>
    <source>
        <strain evidence="1">UBA9375</strain>
    </source>
</reference>
<organism evidence="1 2">
    <name type="scientific">Gimesia maris</name>
    <dbReference type="NCBI Taxonomy" id="122"/>
    <lineage>
        <taxon>Bacteria</taxon>
        <taxon>Pseudomonadati</taxon>
        <taxon>Planctomycetota</taxon>
        <taxon>Planctomycetia</taxon>
        <taxon>Planctomycetales</taxon>
        <taxon>Planctomycetaceae</taxon>
        <taxon>Gimesia</taxon>
    </lineage>
</organism>
<dbReference type="Proteomes" id="UP000263642">
    <property type="component" value="Unassembled WGS sequence"/>
</dbReference>
<evidence type="ECO:0000313" key="1">
    <source>
        <dbReference type="EMBL" id="HCO23520.1"/>
    </source>
</evidence>
<dbReference type="AlphaFoldDB" id="A0A3D3R7E8"/>
<evidence type="ECO:0000313" key="2">
    <source>
        <dbReference type="Proteomes" id="UP000263642"/>
    </source>
</evidence>
<accession>A0A3D3R7E8</accession>